<dbReference type="GO" id="GO:0005524">
    <property type="term" value="F:ATP binding"/>
    <property type="evidence" value="ECO:0007669"/>
    <property type="project" value="UniProtKB-UniRule"/>
</dbReference>
<evidence type="ECO:0000256" key="3">
    <source>
        <dbReference type="ARBA" id="ARBA00022679"/>
    </source>
</evidence>
<feature type="domain" description="Protein kinase" evidence="10">
    <location>
        <begin position="12"/>
        <end position="271"/>
    </location>
</feature>
<dbReference type="Gene3D" id="3.30.200.20">
    <property type="entry name" value="Phosphorylase Kinase, domain 1"/>
    <property type="match status" value="1"/>
</dbReference>
<evidence type="ECO:0000256" key="8">
    <source>
        <dbReference type="ARBA" id="ARBA00048679"/>
    </source>
</evidence>
<dbReference type="InterPro" id="IPR008271">
    <property type="entry name" value="Ser/Thr_kinase_AS"/>
</dbReference>
<accession>A0A9X2GAF3</accession>
<keyword evidence="6 9" id="KW-0067">ATP-binding</keyword>
<evidence type="ECO:0000256" key="6">
    <source>
        <dbReference type="ARBA" id="ARBA00022840"/>
    </source>
</evidence>
<dbReference type="InterPro" id="IPR000719">
    <property type="entry name" value="Prot_kinase_dom"/>
</dbReference>
<dbReference type="SMART" id="SM00220">
    <property type="entry name" value="S_TKc"/>
    <property type="match status" value="1"/>
</dbReference>
<evidence type="ECO:0000256" key="9">
    <source>
        <dbReference type="PROSITE-ProRule" id="PRU10141"/>
    </source>
</evidence>
<reference evidence="11" key="1">
    <citation type="submission" date="2022-06" db="EMBL/GenBank/DDBJ databases">
        <title>Sequencing the genomes of 1000 actinobacteria strains.</title>
        <authorList>
            <person name="Klenk H.-P."/>
        </authorList>
    </citation>
    <scope>NUCLEOTIDE SEQUENCE</scope>
    <source>
        <strain evidence="11">DSM 46694</strain>
    </source>
</reference>
<dbReference type="Gene3D" id="1.10.510.10">
    <property type="entry name" value="Transferase(Phosphotransferase) domain 1"/>
    <property type="match status" value="1"/>
</dbReference>
<organism evidence="11 12">
    <name type="scientific">Nonomuraea thailandensis</name>
    <dbReference type="NCBI Taxonomy" id="1188745"/>
    <lineage>
        <taxon>Bacteria</taxon>
        <taxon>Bacillati</taxon>
        <taxon>Actinomycetota</taxon>
        <taxon>Actinomycetes</taxon>
        <taxon>Streptosporangiales</taxon>
        <taxon>Streptosporangiaceae</taxon>
        <taxon>Nonomuraea</taxon>
    </lineage>
</organism>
<dbReference type="InterPro" id="IPR017441">
    <property type="entry name" value="Protein_kinase_ATP_BS"/>
</dbReference>
<keyword evidence="12" id="KW-1185">Reference proteome</keyword>
<comment type="caution">
    <text evidence="11">The sequence shown here is derived from an EMBL/GenBank/DDBJ whole genome shotgun (WGS) entry which is preliminary data.</text>
</comment>
<dbReference type="Pfam" id="PF00069">
    <property type="entry name" value="Pkinase"/>
    <property type="match status" value="1"/>
</dbReference>
<dbReference type="PROSITE" id="PS00108">
    <property type="entry name" value="PROTEIN_KINASE_ST"/>
    <property type="match status" value="1"/>
</dbReference>
<evidence type="ECO:0000313" key="11">
    <source>
        <dbReference type="EMBL" id="MCP2355341.1"/>
    </source>
</evidence>
<evidence type="ECO:0000256" key="2">
    <source>
        <dbReference type="ARBA" id="ARBA00022527"/>
    </source>
</evidence>
<dbReference type="PANTHER" id="PTHR43289:SF6">
    <property type="entry name" value="SERINE_THREONINE-PROTEIN KINASE NEKL-3"/>
    <property type="match status" value="1"/>
</dbReference>
<dbReference type="GO" id="GO:0004674">
    <property type="term" value="F:protein serine/threonine kinase activity"/>
    <property type="evidence" value="ECO:0007669"/>
    <property type="project" value="UniProtKB-KW"/>
</dbReference>
<evidence type="ECO:0000256" key="4">
    <source>
        <dbReference type="ARBA" id="ARBA00022741"/>
    </source>
</evidence>
<keyword evidence="3" id="KW-0808">Transferase</keyword>
<dbReference type="Proteomes" id="UP001139648">
    <property type="component" value="Unassembled WGS sequence"/>
</dbReference>
<dbReference type="PROSITE" id="PS00107">
    <property type="entry name" value="PROTEIN_KINASE_ATP"/>
    <property type="match status" value="1"/>
</dbReference>
<dbReference type="AlphaFoldDB" id="A0A9X2GAF3"/>
<feature type="binding site" evidence="9">
    <location>
        <position position="41"/>
    </location>
    <ligand>
        <name>ATP</name>
        <dbReference type="ChEBI" id="CHEBI:30616"/>
    </ligand>
</feature>
<dbReference type="SUPFAM" id="SSF56112">
    <property type="entry name" value="Protein kinase-like (PK-like)"/>
    <property type="match status" value="1"/>
</dbReference>
<evidence type="ECO:0000256" key="7">
    <source>
        <dbReference type="ARBA" id="ARBA00047899"/>
    </source>
</evidence>
<sequence length="345" mass="37203">MPGEGDVLRGRYALLRRLGKGGMGTVWAGRDEELGREVAVKLLDAGGGDQEWPARFRREARVMAMLRHPNIVVVHDVGEHDGTPFLVMELLPGPDLGEIVRQQQPLPVSWVVEYGAQIAAALARLHQEAAPVVHRDVKPQNLVLDLGGVLKLCDFGIARLPTLDLTRYTGTGARLGTVVYMSPEQCNAFEVGPPTDVYSFGVVLYELLTGGLPFSVENGLQAYAMQVVGRTPPPVGERRPGVWPELAELVHATLAKRPESRPDAGQVHAALTAMAGAAKTGANVEAEVQAELDRIRVKLQTGRGAEAGMRLVRLIVRARTGLGPEHEVTRQVVTFAEIVRGGPAT</sequence>
<dbReference type="EC" id="2.7.11.1" evidence="1"/>
<dbReference type="RefSeq" id="WP_253742020.1">
    <property type="nucleotide sequence ID" value="NZ_BAABKA010000036.1"/>
</dbReference>
<evidence type="ECO:0000313" key="12">
    <source>
        <dbReference type="Proteomes" id="UP001139648"/>
    </source>
</evidence>
<proteinExistence type="predicted"/>
<gene>
    <name evidence="11" type="ORF">HD597_002361</name>
</gene>
<name>A0A9X2GAF3_9ACTN</name>
<comment type="catalytic activity">
    <reaction evidence="8">
        <text>L-seryl-[protein] + ATP = O-phospho-L-seryl-[protein] + ADP + H(+)</text>
        <dbReference type="Rhea" id="RHEA:17989"/>
        <dbReference type="Rhea" id="RHEA-COMP:9863"/>
        <dbReference type="Rhea" id="RHEA-COMP:11604"/>
        <dbReference type="ChEBI" id="CHEBI:15378"/>
        <dbReference type="ChEBI" id="CHEBI:29999"/>
        <dbReference type="ChEBI" id="CHEBI:30616"/>
        <dbReference type="ChEBI" id="CHEBI:83421"/>
        <dbReference type="ChEBI" id="CHEBI:456216"/>
        <dbReference type="EC" id="2.7.11.1"/>
    </reaction>
</comment>
<keyword evidence="4 9" id="KW-0547">Nucleotide-binding</keyword>
<dbReference type="InterPro" id="IPR011009">
    <property type="entry name" value="Kinase-like_dom_sf"/>
</dbReference>
<dbReference type="EMBL" id="JAMZEB010000002">
    <property type="protein sequence ID" value="MCP2355341.1"/>
    <property type="molecule type" value="Genomic_DNA"/>
</dbReference>
<evidence type="ECO:0000256" key="1">
    <source>
        <dbReference type="ARBA" id="ARBA00012513"/>
    </source>
</evidence>
<keyword evidence="5 11" id="KW-0418">Kinase</keyword>
<dbReference type="CDD" id="cd14014">
    <property type="entry name" value="STKc_PknB_like"/>
    <property type="match status" value="1"/>
</dbReference>
<evidence type="ECO:0000259" key="10">
    <source>
        <dbReference type="PROSITE" id="PS50011"/>
    </source>
</evidence>
<comment type="catalytic activity">
    <reaction evidence="7">
        <text>L-threonyl-[protein] + ATP = O-phospho-L-threonyl-[protein] + ADP + H(+)</text>
        <dbReference type="Rhea" id="RHEA:46608"/>
        <dbReference type="Rhea" id="RHEA-COMP:11060"/>
        <dbReference type="Rhea" id="RHEA-COMP:11605"/>
        <dbReference type="ChEBI" id="CHEBI:15378"/>
        <dbReference type="ChEBI" id="CHEBI:30013"/>
        <dbReference type="ChEBI" id="CHEBI:30616"/>
        <dbReference type="ChEBI" id="CHEBI:61977"/>
        <dbReference type="ChEBI" id="CHEBI:456216"/>
        <dbReference type="EC" id="2.7.11.1"/>
    </reaction>
</comment>
<keyword evidence="2 11" id="KW-0723">Serine/threonine-protein kinase</keyword>
<evidence type="ECO:0000256" key="5">
    <source>
        <dbReference type="ARBA" id="ARBA00022777"/>
    </source>
</evidence>
<protein>
    <recommendedName>
        <fullName evidence="1">non-specific serine/threonine protein kinase</fullName>
        <ecNumber evidence="1">2.7.11.1</ecNumber>
    </recommendedName>
</protein>
<dbReference type="PROSITE" id="PS50011">
    <property type="entry name" value="PROTEIN_KINASE_DOM"/>
    <property type="match status" value="1"/>
</dbReference>
<dbReference type="FunFam" id="3.30.200.20:FF:000035">
    <property type="entry name" value="Serine/threonine protein kinase Stk1"/>
    <property type="match status" value="1"/>
</dbReference>
<dbReference type="PANTHER" id="PTHR43289">
    <property type="entry name" value="MITOGEN-ACTIVATED PROTEIN KINASE KINASE KINASE 20-RELATED"/>
    <property type="match status" value="1"/>
</dbReference>